<organism evidence="1 2">
    <name type="scientific">Beauveria asiatica</name>
    <dbReference type="NCBI Taxonomy" id="1069075"/>
    <lineage>
        <taxon>Eukaryota</taxon>
        <taxon>Fungi</taxon>
        <taxon>Dikarya</taxon>
        <taxon>Ascomycota</taxon>
        <taxon>Pezizomycotina</taxon>
        <taxon>Sordariomycetes</taxon>
        <taxon>Hypocreomycetidae</taxon>
        <taxon>Hypocreales</taxon>
        <taxon>Cordycipitaceae</taxon>
        <taxon>Beauveria</taxon>
    </lineage>
</organism>
<evidence type="ECO:0000313" key="2">
    <source>
        <dbReference type="Proteomes" id="UP001397290"/>
    </source>
</evidence>
<name>A0AAW0RVI1_9HYPO</name>
<gene>
    <name evidence="1" type="ORF">G3M48_003844</name>
</gene>
<protein>
    <submittedName>
        <fullName evidence="1">Uncharacterized protein</fullName>
    </submittedName>
</protein>
<evidence type="ECO:0000313" key="1">
    <source>
        <dbReference type="EMBL" id="KAK8145896.1"/>
    </source>
</evidence>
<sequence length="166" mass="19142">MCLLTSRNDKGECVKIIKIKDLSFFVSLQAHPKLTSKVLSPSPYLKLDFTYTLYARWRRRAHVPIPADYGEPRNHHSLWVQTSEARGIIYNVIEPVNNSASQYETKPTYVHPSKSRTFVDMHVLGQVLSEGLPRMDEICRGNQPPNRQMCDGELLYPDVPLRRCQE</sequence>
<proteinExistence type="predicted"/>
<keyword evidence="2" id="KW-1185">Reference proteome</keyword>
<comment type="caution">
    <text evidence="1">The sequence shown here is derived from an EMBL/GenBank/DDBJ whole genome shotgun (WGS) entry which is preliminary data.</text>
</comment>
<reference evidence="1 2" key="1">
    <citation type="submission" date="2020-02" db="EMBL/GenBank/DDBJ databases">
        <title>Comparative genomics of the hypocrealean fungal genus Beauvera.</title>
        <authorList>
            <person name="Showalter D.N."/>
            <person name="Bushley K.E."/>
            <person name="Rehner S.A."/>
        </authorList>
    </citation>
    <scope>NUCLEOTIDE SEQUENCE [LARGE SCALE GENOMIC DNA]</scope>
    <source>
        <strain evidence="1 2">ARSEF4384</strain>
    </source>
</reference>
<dbReference type="Proteomes" id="UP001397290">
    <property type="component" value="Unassembled WGS sequence"/>
</dbReference>
<dbReference type="AlphaFoldDB" id="A0AAW0RVI1"/>
<dbReference type="EMBL" id="JAAHCF010000248">
    <property type="protein sequence ID" value="KAK8145896.1"/>
    <property type="molecule type" value="Genomic_DNA"/>
</dbReference>
<accession>A0AAW0RVI1</accession>
<dbReference type="InterPro" id="IPR046670">
    <property type="entry name" value="DUF6540"/>
</dbReference>
<dbReference type="Pfam" id="PF20174">
    <property type="entry name" value="DUF6540"/>
    <property type="match status" value="1"/>
</dbReference>